<dbReference type="GO" id="GO:0005634">
    <property type="term" value="C:nucleus"/>
    <property type="evidence" value="ECO:0007669"/>
    <property type="project" value="TreeGrafter"/>
</dbReference>
<gene>
    <name evidence="3" type="ORF">CesoFtcFv8_019449</name>
</gene>
<reference evidence="3 4" key="1">
    <citation type="journal article" date="2023" name="Mol. Biol. Evol.">
        <title>Genomics of Secondarily Temperate Adaptation in the Only Non-Antarctic Icefish.</title>
        <authorList>
            <person name="Rivera-Colon A.G."/>
            <person name="Rayamajhi N."/>
            <person name="Minhas B.F."/>
            <person name="Madrigal G."/>
            <person name="Bilyk K.T."/>
            <person name="Yoon V."/>
            <person name="Hune M."/>
            <person name="Gregory S."/>
            <person name="Cheng C.H.C."/>
            <person name="Catchen J.M."/>
        </authorList>
    </citation>
    <scope>NUCLEOTIDE SEQUENCE [LARGE SCALE GENOMIC DNA]</scope>
    <source>
        <strain evidence="3">JC2023a</strain>
    </source>
</reference>
<sequence>MSVVLECMRNQRSDGLQNAQQKTDGGATSKQPNGDTPASPQEPSEVEQLPQQESSPEPEPACRPQSPSRYMRRLPPPPGFYLPKEHSYAQLCPLLWRRRYDQAIDCLERALRQLHAARRRENRLRSTMLRLRDKRLKHTLLLSQDGFRTWGEKRPGKGGSNQGGRDAPSEGVGLFEDQMERCLPDSSSCSEEEKGLCFYCGRGPEARRASKTSSDVEPAVHEDTLTMRDRVETSAVAKTTDMQERPPGKSVESSDFNGTNPQVLLRAQGVQHVIPGMSREPLLLSEGASGALGEEAPLQQLFLIQKLLLVPVPAEDKIQSFLKMECAPDEGHVSELEVKQLMERGGGQHSALSTQTGEDVREKLKEHLEGFHLQLSTEFIN</sequence>
<proteinExistence type="predicted"/>
<evidence type="ECO:0000313" key="4">
    <source>
        <dbReference type="Proteomes" id="UP001335648"/>
    </source>
</evidence>
<dbReference type="EMBL" id="JAULUE010002061">
    <property type="protein sequence ID" value="KAK5883082.1"/>
    <property type="molecule type" value="Genomic_DNA"/>
</dbReference>
<evidence type="ECO:0000256" key="1">
    <source>
        <dbReference type="SAM" id="Coils"/>
    </source>
</evidence>
<evidence type="ECO:0000256" key="2">
    <source>
        <dbReference type="SAM" id="MobiDB-lite"/>
    </source>
</evidence>
<feature type="region of interest" description="Disordered" evidence="2">
    <location>
        <begin position="148"/>
        <end position="171"/>
    </location>
</feature>
<feature type="region of interest" description="Disordered" evidence="2">
    <location>
        <begin position="1"/>
        <end position="82"/>
    </location>
</feature>
<protein>
    <submittedName>
        <fullName evidence="3">Uncharacterized protein</fullName>
    </submittedName>
</protein>
<dbReference type="PANTHER" id="PTHR47502:SF1">
    <property type="entry name" value="THAP DOMAIN-CONTAINING PROTEIN 7"/>
    <property type="match status" value="1"/>
</dbReference>
<dbReference type="PANTHER" id="PTHR47502">
    <property type="entry name" value="THAP DOMAIN-CONTAINING PROTEIN 7"/>
    <property type="match status" value="1"/>
</dbReference>
<comment type="caution">
    <text evidence="3">The sequence shown here is derived from an EMBL/GenBank/DDBJ whole genome shotgun (WGS) entry which is preliminary data.</text>
</comment>
<name>A0AAN8BE66_9TELE</name>
<dbReference type="GO" id="GO:0006355">
    <property type="term" value="P:regulation of DNA-templated transcription"/>
    <property type="evidence" value="ECO:0007669"/>
    <property type="project" value="TreeGrafter"/>
</dbReference>
<keyword evidence="4" id="KW-1185">Reference proteome</keyword>
<feature type="compositionally biased region" description="Basic and acidic residues" evidence="2">
    <location>
        <begin position="218"/>
        <end position="232"/>
    </location>
</feature>
<accession>A0AAN8BE66</accession>
<organism evidence="3 4">
    <name type="scientific">Champsocephalus esox</name>
    <name type="common">pike icefish</name>
    <dbReference type="NCBI Taxonomy" id="159716"/>
    <lineage>
        <taxon>Eukaryota</taxon>
        <taxon>Metazoa</taxon>
        <taxon>Chordata</taxon>
        <taxon>Craniata</taxon>
        <taxon>Vertebrata</taxon>
        <taxon>Euteleostomi</taxon>
        <taxon>Actinopterygii</taxon>
        <taxon>Neopterygii</taxon>
        <taxon>Teleostei</taxon>
        <taxon>Neoteleostei</taxon>
        <taxon>Acanthomorphata</taxon>
        <taxon>Eupercaria</taxon>
        <taxon>Perciformes</taxon>
        <taxon>Notothenioidei</taxon>
        <taxon>Channichthyidae</taxon>
        <taxon>Champsocephalus</taxon>
    </lineage>
</organism>
<feature type="compositionally biased region" description="Low complexity" evidence="2">
    <location>
        <begin position="39"/>
        <end position="55"/>
    </location>
</feature>
<dbReference type="Proteomes" id="UP001335648">
    <property type="component" value="Unassembled WGS sequence"/>
</dbReference>
<dbReference type="AlphaFoldDB" id="A0AAN8BE66"/>
<dbReference type="InterPro" id="IPR026519">
    <property type="entry name" value="THAP7"/>
</dbReference>
<feature type="region of interest" description="Disordered" evidence="2">
    <location>
        <begin position="205"/>
        <end position="259"/>
    </location>
</feature>
<evidence type="ECO:0000313" key="3">
    <source>
        <dbReference type="EMBL" id="KAK5883082.1"/>
    </source>
</evidence>
<feature type="coiled-coil region" evidence="1">
    <location>
        <begin position="97"/>
        <end position="127"/>
    </location>
</feature>
<feature type="compositionally biased region" description="Polar residues" evidence="2">
    <location>
        <begin position="13"/>
        <end position="38"/>
    </location>
</feature>
<keyword evidence="1" id="KW-0175">Coiled coil</keyword>